<feature type="non-terminal residue" evidence="3">
    <location>
        <position position="1"/>
    </location>
</feature>
<dbReference type="Proteomes" id="UP000685013">
    <property type="component" value="Chromosome 1"/>
</dbReference>
<dbReference type="EMBL" id="JAGKQH010000001">
    <property type="protein sequence ID" value="KAG6608266.1"/>
    <property type="molecule type" value="Genomic_DNA"/>
</dbReference>
<evidence type="ECO:0000313" key="3">
    <source>
        <dbReference type="EMBL" id="KAG6608266.1"/>
    </source>
</evidence>
<keyword evidence="4" id="KW-1185">Reference proteome</keyword>
<keyword evidence="1" id="KW-0175">Coiled coil</keyword>
<dbReference type="AlphaFoldDB" id="A0AAV6P819"/>
<feature type="coiled-coil region" evidence="1">
    <location>
        <begin position="375"/>
        <end position="409"/>
    </location>
</feature>
<protein>
    <submittedName>
        <fullName evidence="3">Uncharacterized protein</fullName>
    </submittedName>
</protein>
<feature type="compositionally biased region" description="Polar residues" evidence="2">
    <location>
        <begin position="428"/>
        <end position="437"/>
    </location>
</feature>
<dbReference type="PANTHER" id="PTHR35689:SF1">
    <property type="entry name" value="EARLY ENDOSOME ANTIGEN"/>
    <property type="match status" value="1"/>
</dbReference>
<dbReference type="PANTHER" id="PTHR35689">
    <property type="entry name" value="EARLY ENDOSOME ANTIGEN"/>
    <property type="match status" value="1"/>
</dbReference>
<evidence type="ECO:0000256" key="1">
    <source>
        <dbReference type="SAM" id="Coils"/>
    </source>
</evidence>
<reference evidence="3 4" key="1">
    <citation type="journal article" date="2021" name="Hortic Res">
        <title>The domestication of Cucurbita argyrosperma as revealed by the genome of its wild relative.</title>
        <authorList>
            <person name="Barrera-Redondo J."/>
            <person name="Sanchez-de la Vega G."/>
            <person name="Aguirre-Liguori J.A."/>
            <person name="Castellanos-Morales G."/>
            <person name="Gutierrez-Guerrero Y.T."/>
            <person name="Aguirre-Dugua X."/>
            <person name="Aguirre-Planter E."/>
            <person name="Tenaillon M.I."/>
            <person name="Lira-Saade R."/>
            <person name="Eguiarte L.E."/>
        </authorList>
    </citation>
    <scope>NUCLEOTIDE SEQUENCE [LARGE SCALE GENOMIC DNA]</scope>
    <source>
        <strain evidence="3">JBR-2021</strain>
    </source>
</reference>
<evidence type="ECO:0000313" key="4">
    <source>
        <dbReference type="Proteomes" id="UP000685013"/>
    </source>
</evidence>
<name>A0AAV6P819_9ROSI</name>
<accession>A0AAV6P819</accession>
<sequence>MNGTTATDNIHCRKLLPQTFFSGSTSTSPSQTSLSFSSVLFRLVSSLSNWLKIASDEPQSVPLVTCRVRRLKYPPLNWHPNDLRFTTMIPSYLARGRQSLESNAAYCHLRICSTKQHVPYNGLHDMTPPPPILMMEALSKRSQMDNGLQDLAMDLPPEVDNYIKETIDHSLGLPVSAETLELKLRVSEDAQRRLGQYCDVLQSKIKEKDLLIERSKAEATMNAQALKKFVEENRKLATECLFLTGQCEKWERECSLYDHDRDALMEFGNEADQRAREAENRFHELQEEVRRLSDELLFFKHEYEMKRVDSSSDGRDLEDNLLELVLPTCNCNDRSTAAHAFLEANSDQDSSQKLMKMWNCLKPSTQKALSLAAYVKAVEKDCEHLRANLQKAEEEVNLLYEDNMLLDEENKRLLKRHQEDIIQHSGDKQANSGSAAKSNKRKSCRKMSSPIEGKNIINEVDSIRQPLSPLQHNSPSSRMRKK</sequence>
<organism evidence="3 4">
    <name type="scientific">Cucurbita argyrosperma subsp. sororia</name>
    <dbReference type="NCBI Taxonomy" id="37648"/>
    <lineage>
        <taxon>Eukaryota</taxon>
        <taxon>Viridiplantae</taxon>
        <taxon>Streptophyta</taxon>
        <taxon>Embryophyta</taxon>
        <taxon>Tracheophyta</taxon>
        <taxon>Spermatophyta</taxon>
        <taxon>Magnoliopsida</taxon>
        <taxon>eudicotyledons</taxon>
        <taxon>Gunneridae</taxon>
        <taxon>Pentapetalae</taxon>
        <taxon>rosids</taxon>
        <taxon>fabids</taxon>
        <taxon>Cucurbitales</taxon>
        <taxon>Cucurbitaceae</taxon>
        <taxon>Cucurbiteae</taxon>
        <taxon>Cucurbita</taxon>
    </lineage>
</organism>
<feature type="coiled-coil region" evidence="1">
    <location>
        <begin position="268"/>
        <end position="302"/>
    </location>
</feature>
<comment type="caution">
    <text evidence="3">The sequence shown here is derived from an EMBL/GenBank/DDBJ whole genome shotgun (WGS) entry which is preliminary data.</text>
</comment>
<feature type="compositionally biased region" description="Polar residues" evidence="2">
    <location>
        <begin position="468"/>
        <end position="482"/>
    </location>
</feature>
<feature type="region of interest" description="Disordered" evidence="2">
    <location>
        <begin position="423"/>
        <end position="482"/>
    </location>
</feature>
<gene>
    <name evidence="3" type="ORF">SDJN03_01608</name>
</gene>
<evidence type="ECO:0000256" key="2">
    <source>
        <dbReference type="SAM" id="MobiDB-lite"/>
    </source>
</evidence>
<proteinExistence type="predicted"/>